<name>A0A0E9SJR7_ANGAN</name>
<sequence>MQVRLTGVSKLPSVNECVSEWSGPCDGLAIWPGYMLAFYPVYAGTGSSPP</sequence>
<evidence type="ECO:0000313" key="1">
    <source>
        <dbReference type="EMBL" id="JAH41556.1"/>
    </source>
</evidence>
<dbReference type="AlphaFoldDB" id="A0A0E9SJR7"/>
<dbReference type="EMBL" id="GBXM01067021">
    <property type="protein sequence ID" value="JAH41556.1"/>
    <property type="molecule type" value="Transcribed_RNA"/>
</dbReference>
<proteinExistence type="predicted"/>
<reference evidence="1" key="1">
    <citation type="submission" date="2014-11" db="EMBL/GenBank/DDBJ databases">
        <authorList>
            <person name="Amaro Gonzalez C."/>
        </authorList>
    </citation>
    <scope>NUCLEOTIDE SEQUENCE</scope>
</reference>
<reference evidence="1" key="2">
    <citation type="journal article" date="2015" name="Fish Shellfish Immunol.">
        <title>Early steps in the European eel (Anguilla anguilla)-Vibrio vulnificus interaction in the gills: Role of the RtxA13 toxin.</title>
        <authorList>
            <person name="Callol A."/>
            <person name="Pajuelo D."/>
            <person name="Ebbesson L."/>
            <person name="Teles M."/>
            <person name="MacKenzie S."/>
            <person name="Amaro C."/>
        </authorList>
    </citation>
    <scope>NUCLEOTIDE SEQUENCE</scope>
</reference>
<organism evidence="1">
    <name type="scientific">Anguilla anguilla</name>
    <name type="common">European freshwater eel</name>
    <name type="synonym">Muraena anguilla</name>
    <dbReference type="NCBI Taxonomy" id="7936"/>
    <lineage>
        <taxon>Eukaryota</taxon>
        <taxon>Metazoa</taxon>
        <taxon>Chordata</taxon>
        <taxon>Craniata</taxon>
        <taxon>Vertebrata</taxon>
        <taxon>Euteleostomi</taxon>
        <taxon>Actinopterygii</taxon>
        <taxon>Neopterygii</taxon>
        <taxon>Teleostei</taxon>
        <taxon>Anguilliformes</taxon>
        <taxon>Anguillidae</taxon>
        <taxon>Anguilla</taxon>
    </lineage>
</organism>
<accession>A0A0E9SJR7</accession>
<protein>
    <submittedName>
        <fullName evidence="1">Uncharacterized protein</fullName>
    </submittedName>
</protein>